<feature type="compositionally biased region" description="Basic and acidic residues" evidence="1">
    <location>
        <begin position="372"/>
        <end position="387"/>
    </location>
</feature>
<name>A0A7L3VBK1_MOLAT</name>
<feature type="compositionally biased region" description="Basic and acidic residues" evidence="1">
    <location>
        <begin position="313"/>
        <end position="336"/>
    </location>
</feature>
<dbReference type="Pfam" id="PF19016">
    <property type="entry name" value="DUF5745"/>
    <property type="match status" value="1"/>
</dbReference>
<evidence type="ECO:0000313" key="3">
    <source>
        <dbReference type="EMBL" id="NXV61798.1"/>
    </source>
</evidence>
<feature type="non-terminal residue" evidence="3">
    <location>
        <position position="1"/>
    </location>
</feature>
<dbReference type="PANTHER" id="PTHR22545:SF0">
    <property type="entry name" value="CENTROSOMAL PROTEIN OF 95 KDA"/>
    <property type="match status" value="1"/>
</dbReference>
<dbReference type="Proteomes" id="UP000553862">
    <property type="component" value="Unassembled WGS sequence"/>
</dbReference>
<dbReference type="GO" id="GO:0000922">
    <property type="term" value="C:spindle pole"/>
    <property type="evidence" value="ECO:0007669"/>
    <property type="project" value="InterPro"/>
</dbReference>
<feature type="region of interest" description="Disordered" evidence="1">
    <location>
        <begin position="267"/>
        <end position="336"/>
    </location>
</feature>
<dbReference type="InterPro" id="IPR044039">
    <property type="entry name" value="DUF5745"/>
</dbReference>
<dbReference type="InterPro" id="IPR036872">
    <property type="entry name" value="CH_dom_sf"/>
</dbReference>
<feature type="domain" description="DUF5745" evidence="2">
    <location>
        <begin position="44"/>
        <end position="102"/>
    </location>
</feature>
<keyword evidence="4" id="KW-1185">Reference proteome</keyword>
<organism evidence="3 4">
    <name type="scientific">Molothrus ater</name>
    <name type="common">Brown-headed cowbird</name>
    <dbReference type="NCBI Taxonomy" id="84834"/>
    <lineage>
        <taxon>Eukaryota</taxon>
        <taxon>Metazoa</taxon>
        <taxon>Chordata</taxon>
        <taxon>Craniata</taxon>
        <taxon>Vertebrata</taxon>
        <taxon>Euteleostomi</taxon>
        <taxon>Archelosauria</taxon>
        <taxon>Archosauria</taxon>
        <taxon>Dinosauria</taxon>
        <taxon>Saurischia</taxon>
        <taxon>Theropoda</taxon>
        <taxon>Coelurosauria</taxon>
        <taxon>Aves</taxon>
        <taxon>Neognathae</taxon>
        <taxon>Neoaves</taxon>
        <taxon>Telluraves</taxon>
        <taxon>Australaves</taxon>
        <taxon>Passeriformes</taxon>
        <taxon>Passeroidea</taxon>
        <taxon>Icteridae</taxon>
        <taxon>Molothrus</taxon>
    </lineage>
</organism>
<evidence type="ECO:0000256" key="1">
    <source>
        <dbReference type="SAM" id="MobiDB-lite"/>
    </source>
</evidence>
<gene>
    <name evidence="3" type="primary">Cep95</name>
    <name evidence="3" type="ORF">MOLATE_R12415</name>
</gene>
<dbReference type="EMBL" id="VZUF01142717">
    <property type="protein sequence ID" value="NXV61798.1"/>
    <property type="molecule type" value="Genomic_DNA"/>
</dbReference>
<dbReference type="PANTHER" id="PTHR22545">
    <property type="entry name" value="CENTROSOMAL PROTEIN OF 95 KDA"/>
    <property type="match status" value="1"/>
</dbReference>
<dbReference type="GO" id="GO:0005813">
    <property type="term" value="C:centrosome"/>
    <property type="evidence" value="ECO:0007669"/>
    <property type="project" value="InterPro"/>
</dbReference>
<evidence type="ECO:0000313" key="4">
    <source>
        <dbReference type="Proteomes" id="UP000553862"/>
    </source>
</evidence>
<sequence length="780" mass="90004">TDWVDVANDLCRTLHINQHIKHLSECGADLFVHLYESILGEKVPDFIATPRSQEDDAHNVQAVIDSLALDYLQVSLSHITGENIVKGDRESIKNLLEIFDGLLEYLREVSETSSQTGAEINVLSSDEIQIAPQEQLASTADQLTEQTLLSSVERSPSEYFIRTCDTDGSGSTSELIRLGDTAYSFSKRGEGGMEAVHEPHQGSLGVSATKLGEPIQQAIPLLPPFQPSDPAWRDPHSSHRLPAALPCTEALNIPTVPLVSESSISTSSISTSSEEKLSLCAEQVTQTPRPESQHWPRATSKYENSTPGSVEDSLSHRTTKEKVPKQQEFREASENLSHRLNELDLMLKRALGEHTREGELPDEDSLSQHSDSAMDRGRRTAGRDTPHPRYPGRPRSLSPASPLSQHQEPKQRGRGTGQIKTIHSHLQEERDERTRKAKLVTKAYENELRIFEAREKQRISKLREAAKEMEQEYKENVFQEPPKVSQRVKVYSRKTTPQYPKHSQWIPKRGIMKPKQAAPMTIRDNDLLLQLLEEFPHLHISSRTLNKMWHQQLAQTEHLKAPSARPRPKLQNEVEQALKKHELLAAIIKRDQDHSKRLQEIKQRIQRQKWAQNKVTERRQQVARARKYYEDYRLQLRAKLLRARTREERIFKNLFEEGLEIQKQRLRDLRVYAREKRDEQRREHQIELESLENYYKDQFSMLAEAISQEFQEIQTREKAQAQMLQKSKSEVRSKMEKEIQQLQAAIMHNDDDTFFQELEADRLRARLQMASFQYSQSHFF</sequence>
<evidence type="ECO:0000259" key="2">
    <source>
        <dbReference type="Pfam" id="PF19016"/>
    </source>
</evidence>
<feature type="non-terminal residue" evidence="3">
    <location>
        <position position="780"/>
    </location>
</feature>
<proteinExistence type="predicted"/>
<feature type="compositionally biased region" description="Low complexity" evidence="1">
    <location>
        <begin position="393"/>
        <end position="404"/>
    </location>
</feature>
<reference evidence="3 4" key="1">
    <citation type="submission" date="2019-09" db="EMBL/GenBank/DDBJ databases">
        <title>Bird 10,000 Genomes (B10K) Project - Family phase.</title>
        <authorList>
            <person name="Zhang G."/>
        </authorList>
    </citation>
    <scope>NUCLEOTIDE SEQUENCE [LARGE SCALE GENOMIC DNA]</scope>
    <source>
        <strain evidence="3">OUT-0049</strain>
        <tissue evidence="3">Muscle</tissue>
    </source>
</reference>
<accession>A0A7L3VBK1</accession>
<dbReference type="Gene3D" id="1.10.418.10">
    <property type="entry name" value="Calponin-like domain"/>
    <property type="match status" value="1"/>
</dbReference>
<protein>
    <submittedName>
        <fullName evidence="3">CEP95 protein</fullName>
    </submittedName>
</protein>
<comment type="caution">
    <text evidence="3">The sequence shown here is derived from an EMBL/GenBank/DDBJ whole genome shotgun (WGS) entry which is preliminary data.</text>
</comment>
<feature type="region of interest" description="Disordered" evidence="1">
    <location>
        <begin position="356"/>
        <end position="418"/>
    </location>
</feature>
<dbReference type="AlphaFoldDB" id="A0A7L3VBK1"/>
<dbReference type="InterPro" id="IPR026619">
    <property type="entry name" value="CEP95"/>
</dbReference>